<reference evidence="2" key="3">
    <citation type="journal article" date="2017" name="Nature">
        <title>Genome sequence of the progenitor of the wheat D genome Aegilops tauschii.</title>
        <authorList>
            <person name="Luo M.C."/>
            <person name="Gu Y.Q."/>
            <person name="Puiu D."/>
            <person name="Wang H."/>
            <person name="Twardziok S.O."/>
            <person name="Deal K.R."/>
            <person name="Huo N."/>
            <person name="Zhu T."/>
            <person name="Wang L."/>
            <person name="Wang Y."/>
            <person name="McGuire P.E."/>
            <person name="Liu S."/>
            <person name="Long H."/>
            <person name="Ramasamy R.K."/>
            <person name="Rodriguez J.C."/>
            <person name="Van S.L."/>
            <person name="Yuan L."/>
            <person name="Wang Z."/>
            <person name="Xia Z."/>
            <person name="Xiao L."/>
            <person name="Anderson O.D."/>
            <person name="Ouyang S."/>
            <person name="Liang Y."/>
            <person name="Zimin A.V."/>
            <person name="Pertea G."/>
            <person name="Qi P."/>
            <person name="Bennetzen J.L."/>
            <person name="Dai X."/>
            <person name="Dawson M.W."/>
            <person name="Muller H.G."/>
            <person name="Kugler K."/>
            <person name="Rivarola-Duarte L."/>
            <person name="Spannagl M."/>
            <person name="Mayer K.F.X."/>
            <person name="Lu F.H."/>
            <person name="Bevan M.W."/>
            <person name="Leroy P."/>
            <person name="Li P."/>
            <person name="You F.M."/>
            <person name="Sun Q."/>
            <person name="Liu Z."/>
            <person name="Lyons E."/>
            <person name="Wicker T."/>
            <person name="Salzberg S.L."/>
            <person name="Devos K.M."/>
            <person name="Dvorak J."/>
        </authorList>
    </citation>
    <scope>NUCLEOTIDE SEQUENCE [LARGE SCALE GENOMIC DNA]</scope>
    <source>
        <strain evidence="2">cv. AL8/78</strain>
    </source>
</reference>
<reference evidence="3" key="2">
    <citation type="journal article" date="2017" name="Nat. Plants">
        <title>The Aegilops tauschii genome reveals multiple impacts of transposons.</title>
        <authorList>
            <person name="Zhao G."/>
            <person name="Zou C."/>
            <person name="Li K."/>
            <person name="Wang K."/>
            <person name="Li T."/>
            <person name="Gao L."/>
            <person name="Zhang X."/>
            <person name="Wang H."/>
            <person name="Yang Z."/>
            <person name="Liu X."/>
            <person name="Jiang W."/>
            <person name="Mao L."/>
            <person name="Kong X."/>
            <person name="Jiao Y."/>
            <person name="Jia J."/>
        </authorList>
    </citation>
    <scope>NUCLEOTIDE SEQUENCE [LARGE SCALE GENOMIC DNA]</scope>
    <source>
        <strain evidence="3">cv. AL8/78</strain>
    </source>
</reference>
<feature type="compositionally biased region" description="Pro residues" evidence="1">
    <location>
        <begin position="32"/>
        <end position="48"/>
    </location>
</feature>
<feature type="region of interest" description="Disordered" evidence="1">
    <location>
        <begin position="1"/>
        <end position="48"/>
    </location>
</feature>
<reference evidence="3" key="1">
    <citation type="journal article" date="2014" name="Science">
        <title>Ancient hybridizations among the ancestral genomes of bread wheat.</title>
        <authorList>
            <consortium name="International Wheat Genome Sequencing Consortium,"/>
            <person name="Marcussen T."/>
            <person name="Sandve S.R."/>
            <person name="Heier L."/>
            <person name="Spannagl M."/>
            <person name="Pfeifer M."/>
            <person name="Jakobsen K.S."/>
            <person name="Wulff B.B."/>
            <person name="Steuernagel B."/>
            <person name="Mayer K.F."/>
            <person name="Olsen O.A."/>
        </authorList>
    </citation>
    <scope>NUCLEOTIDE SEQUENCE [LARGE SCALE GENOMIC DNA]</scope>
    <source>
        <strain evidence="3">cv. AL8/78</strain>
    </source>
</reference>
<feature type="compositionally biased region" description="Basic and acidic residues" evidence="1">
    <location>
        <begin position="12"/>
        <end position="24"/>
    </location>
</feature>
<dbReference type="Gramene" id="AET1Gv20694700.5">
    <property type="protein sequence ID" value="AET1Gv20694700.5"/>
    <property type="gene ID" value="AET1Gv20694700"/>
</dbReference>
<organism evidence="2 3">
    <name type="scientific">Aegilops tauschii subsp. strangulata</name>
    <name type="common">Goatgrass</name>
    <dbReference type="NCBI Taxonomy" id="200361"/>
    <lineage>
        <taxon>Eukaryota</taxon>
        <taxon>Viridiplantae</taxon>
        <taxon>Streptophyta</taxon>
        <taxon>Embryophyta</taxon>
        <taxon>Tracheophyta</taxon>
        <taxon>Spermatophyta</taxon>
        <taxon>Magnoliopsida</taxon>
        <taxon>Liliopsida</taxon>
        <taxon>Poales</taxon>
        <taxon>Poaceae</taxon>
        <taxon>BOP clade</taxon>
        <taxon>Pooideae</taxon>
        <taxon>Triticodae</taxon>
        <taxon>Triticeae</taxon>
        <taxon>Triticinae</taxon>
        <taxon>Aegilops</taxon>
    </lineage>
</organism>
<evidence type="ECO:0000313" key="2">
    <source>
        <dbReference type="EnsemblPlants" id="AET1Gv20694700.5"/>
    </source>
</evidence>
<proteinExistence type="predicted"/>
<protein>
    <submittedName>
        <fullName evidence="2">Uncharacterized protein</fullName>
    </submittedName>
</protein>
<accession>A0A452ZB43</accession>
<reference evidence="2" key="5">
    <citation type="journal article" date="2021" name="G3 (Bethesda)">
        <title>Aegilops tauschii genome assembly Aet v5.0 features greater sequence contiguity and improved annotation.</title>
        <authorList>
            <person name="Wang L."/>
            <person name="Zhu T."/>
            <person name="Rodriguez J.C."/>
            <person name="Deal K.R."/>
            <person name="Dubcovsky J."/>
            <person name="McGuire P.E."/>
            <person name="Lux T."/>
            <person name="Spannagl M."/>
            <person name="Mayer K.F.X."/>
            <person name="Baldrich P."/>
            <person name="Meyers B.C."/>
            <person name="Huo N."/>
            <person name="Gu Y.Q."/>
            <person name="Zhou H."/>
            <person name="Devos K.M."/>
            <person name="Bennetzen J.L."/>
            <person name="Unver T."/>
            <person name="Budak H."/>
            <person name="Gulick P.J."/>
            <person name="Galiba G."/>
            <person name="Kalapos B."/>
            <person name="Nelson D.R."/>
            <person name="Li P."/>
            <person name="You F.M."/>
            <person name="Luo M.C."/>
            <person name="Dvorak J."/>
        </authorList>
    </citation>
    <scope>NUCLEOTIDE SEQUENCE [LARGE SCALE GENOMIC DNA]</scope>
    <source>
        <strain evidence="2">cv. AL8/78</strain>
    </source>
</reference>
<keyword evidence="3" id="KW-1185">Reference proteome</keyword>
<evidence type="ECO:0000313" key="3">
    <source>
        <dbReference type="Proteomes" id="UP000015105"/>
    </source>
</evidence>
<sequence length="48" mass="5124">PPTIRPATTCAKGHEEKEKKKENQRGAVAVPACPPRRPLPASPSRPAP</sequence>
<dbReference type="AlphaFoldDB" id="A0A452ZB43"/>
<reference evidence="2" key="4">
    <citation type="submission" date="2019-03" db="UniProtKB">
        <authorList>
            <consortium name="EnsemblPlants"/>
        </authorList>
    </citation>
    <scope>IDENTIFICATION</scope>
</reference>
<evidence type="ECO:0000256" key="1">
    <source>
        <dbReference type="SAM" id="MobiDB-lite"/>
    </source>
</evidence>
<dbReference type="Proteomes" id="UP000015105">
    <property type="component" value="Chromosome 1D"/>
</dbReference>
<dbReference type="EnsemblPlants" id="AET1Gv20694700.5">
    <property type="protein sequence ID" value="AET1Gv20694700.5"/>
    <property type="gene ID" value="AET1Gv20694700"/>
</dbReference>
<name>A0A452ZB43_AEGTS</name>